<evidence type="ECO:0000313" key="2">
    <source>
        <dbReference type="Proteomes" id="UP000001514"/>
    </source>
</evidence>
<keyword evidence="2" id="KW-1185">Reference proteome</keyword>
<sequence>MAMTSFLDMHTSPMKTIIDLIEVLGMRLTHRMWVALVWYGKKTGKTIDEIWSGLRMQTALELPADRQDWDLITYERILTKIGSAPALGKTFTYDPLESNRGCLAPRLEDQLKVDASDEANFVVVGSMPEPPTVDYLRCLSVYEKARDAFLSARLGSYNWFMAFMAMAEAGVLLEHFKNAQESYGYSISKLRRAMLWEFSGDDDDNGDGDDQNLLSGLLNKNFGWEMEMCDGIEDELLFKPRSRATAGPCWNYKTMTWEPRIASPQADEDLPRPIVPYVSLCYNVVESVLDQREEYMQTSSMPFGKMVVDLSGAWMLKTLEFLREDVKEKHEEHRKSLENMQEEVMFDDYDLDHIKSLRSRLNKGV</sequence>
<dbReference type="EMBL" id="GL377660">
    <property type="protein sequence ID" value="EFJ09721.1"/>
    <property type="molecule type" value="Genomic_DNA"/>
</dbReference>
<dbReference type="InParanoid" id="D8T112"/>
<proteinExistence type="predicted"/>
<dbReference type="AlphaFoldDB" id="D8T112"/>
<evidence type="ECO:0000313" key="1">
    <source>
        <dbReference type="EMBL" id="EFJ09721.1"/>
    </source>
</evidence>
<name>D8T112_SELML</name>
<dbReference type="HOGENOM" id="CLU_759521_0_0_1"/>
<organism evidence="2">
    <name type="scientific">Selaginella moellendorffii</name>
    <name type="common">Spikemoss</name>
    <dbReference type="NCBI Taxonomy" id="88036"/>
    <lineage>
        <taxon>Eukaryota</taxon>
        <taxon>Viridiplantae</taxon>
        <taxon>Streptophyta</taxon>
        <taxon>Embryophyta</taxon>
        <taxon>Tracheophyta</taxon>
        <taxon>Lycopodiopsida</taxon>
        <taxon>Selaginellales</taxon>
        <taxon>Selaginellaceae</taxon>
        <taxon>Selaginella</taxon>
    </lineage>
</organism>
<accession>D8T112</accession>
<dbReference type="Gramene" id="EFJ09721">
    <property type="protein sequence ID" value="EFJ09721"/>
    <property type="gene ID" value="SELMODRAFT_427890"/>
</dbReference>
<dbReference type="Proteomes" id="UP000001514">
    <property type="component" value="Unassembled WGS sequence"/>
</dbReference>
<gene>
    <name evidence="1" type="ORF">SELMODRAFT_427890</name>
</gene>
<reference evidence="1 2" key="1">
    <citation type="journal article" date="2011" name="Science">
        <title>The Selaginella genome identifies genetic changes associated with the evolution of vascular plants.</title>
        <authorList>
            <person name="Banks J.A."/>
            <person name="Nishiyama T."/>
            <person name="Hasebe M."/>
            <person name="Bowman J.L."/>
            <person name="Gribskov M."/>
            <person name="dePamphilis C."/>
            <person name="Albert V.A."/>
            <person name="Aono N."/>
            <person name="Aoyama T."/>
            <person name="Ambrose B.A."/>
            <person name="Ashton N.W."/>
            <person name="Axtell M.J."/>
            <person name="Barker E."/>
            <person name="Barker M.S."/>
            <person name="Bennetzen J.L."/>
            <person name="Bonawitz N.D."/>
            <person name="Chapple C."/>
            <person name="Cheng C."/>
            <person name="Correa L.G."/>
            <person name="Dacre M."/>
            <person name="DeBarry J."/>
            <person name="Dreyer I."/>
            <person name="Elias M."/>
            <person name="Engstrom E.M."/>
            <person name="Estelle M."/>
            <person name="Feng L."/>
            <person name="Finet C."/>
            <person name="Floyd S.K."/>
            <person name="Frommer W.B."/>
            <person name="Fujita T."/>
            <person name="Gramzow L."/>
            <person name="Gutensohn M."/>
            <person name="Harholt J."/>
            <person name="Hattori M."/>
            <person name="Heyl A."/>
            <person name="Hirai T."/>
            <person name="Hiwatashi Y."/>
            <person name="Ishikawa M."/>
            <person name="Iwata M."/>
            <person name="Karol K.G."/>
            <person name="Koehler B."/>
            <person name="Kolukisaoglu U."/>
            <person name="Kubo M."/>
            <person name="Kurata T."/>
            <person name="Lalonde S."/>
            <person name="Li K."/>
            <person name="Li Y."/>
            <person name="Litt A."/>
            <person name="Lyons E."/>
            <person name="Manning G."/>
            <person name="Maruyama T."/>
            <person name="Michael T.P."/>
            <person name="Mikami K."/>
            <person name="Miyazaki S."/>
            <person name="Morinaga S."/>
            <person name="Murata T."/>
            <person name="Mueller-Roeber B."/>
            <person name="Nelson D.R."/>
            <person name="Obara M."/>
            <person name="Oguri Y."/>
            <person name="Olmstead R.G."/>
            <person name="Onodera N."/>
            <person name="Petersen B.L."/>
            <person name="Pils B."/>
            <person name="Prigge M."/>
            <person name="Rensing S.A."/>
            <person name="Riano-Pachon D.M."/>
            <person name="Roberts A.W."/>
            <person name="Sato Y."/>
            <person name="Scheller H.V."/>
            <person name="Schulz B."/>
            <person name="Schulz C."/>
            <person name="Shakirov E.V."/>
            <person name="Shibagaki N."/>
            <person name="Shinohara N."/>
            <person name="Shippen D.E."/>
            <person name="Soerensen I."/>
            <person name="Sotooka R."/>
            <person name="Sugimoto N."/>
            <person name="Sugita M."/>
            <person name="Sumikawa N."/>
            <person name="Tanurdzic M."/>
            <person name="Theissen G."/>
            <person name="Ulvskov P."/>
            <person name="Wakazuki S."/>
            <person name="Weng J.K."/>
            <person name="Willats W.W."/>
            <person name="Wipf D."/>
            <person name="Wolf P.G."/>
            <person name="Yang L."/>
            <person name="Zimmer A.D."/>
            <person name="Zhu Q."/>
            <person name="Mitros T."/>
            <person name="Hellsten U."/>
            <person name="Loque D."/>
            <person name="Otillar R."/>
            <person name="Salamov A."/>
            <person name="Schmutz J."/>
            <person name="Shapiro H."/>
            <person name="Lindquist E."/>
            <person name="Lucas S."/>
            <person name="Rokhsar D."/>
            <person name="Grigoriev I.V."/>
        </authorList>
    </citation>
    <scope>NUCLEOTIDE SEQUENCE [LARGE SCALE GENOMIC DNA]</scope>
</reference>
<protein>
    <submittedName>
        <fullName evidence="1">Uncharacterized protein</fullName>
    </submittedName>
</protein>
<dbReference type="KEGG" id="smo:SELMODRAFT_427890"/>